<feature type="transmembrane region" description="Helical" evidence="1">
    <location>
        <begin position="20"/>
        <end position="38"/>
    </location>
</feature>
<evidence type="ECO:0000313" key="2">
    <source>
        <dbReference type="EMBL" id="RXJ87512.1"/>
    </source>
</evidence>
<organism evidence="2 3">
    <name type="scientific">Aliarcobacter trophiarum LMG 25534</name>
    <dbReference type="NCBI Taxonomy" id="1032241"/>
    <lineage>
        <taxon>Bacteria</taxon>
        <taxon>Pseudomonadati</taxon>
        <taxon>Campylobacterota</taxon>
        <taxon>Epsilonproteobacteria</taxon>
        <taxon>Campylobacterales</taxon>
        <taxon>Arcobacteraceae</taxon>
        <taxon>Aliarcobacter</taxon>
    </lineage>
</organism>
<dbReference type="EMBL" id="PDKD01000116">
    <property type="protein sequence ID" value="RXJ87512.1"/>
    <property type="molecule type" value="Genomic_DNA"/>
</dbReference>
<keyword evidence="1" id="KW-1133">Transmembrane helix</keyword>
<keyword evidence="3" id="KW-1185">Reference proteome</keyword>
<comment type="caution">
    <text evidence="2">The sequence shown here is derived from an EMBL/GenBank/DDBJ whole genome shotgun (WGS) entry which is preliminary data.</text>
</comment>
<keyword evidence="1" id="KW-0472">Membrane</keyword>
<evidence type="ECO:0000313" key="3">
    <source>
        <dbReference type="Proteomes" id="UP000289132"/>
    </source>
</evidence>
<dbReference type="Proteomes" id="UP000289132">
    <property type="component" value="Unassembled WGS sequence"/>
</dbReference>
<name>A0ABY0ETS2_9BACT</name>
<sequence>MRITSLLADSQVQLLMPPAVRYRCVIFLLLLVSWGVVAA</sequence>
<protein>
    <submittedName>
        <fullName evidence="2">Uncharacterized protein</fullName>
    </submittedName>
</protein>
<accession>A0ABY0ETS2</accession>
<feature type="non-terminal residue" evidence="2">
    <location>
        <position position="39"/>
    </location>
</feature>
<proteinExistence type="predicted"/>
<keyword evidence="1" id="KW-0812">Transmembrane</keyword>
<evidence type="ECO:0000256" key="1">
    <source>
        <dbReference type="SAM" id="Phobius"/>
    </source>
</evidence>
<gene>
    <name evidence="2" type="ORF">CRU87_10265</name>
</gene>
<reference evidence="2 3" key="1">
    <citation type="submission" date="2017-10" db="EMBL/GenBank/DDBJ databases">
        <title>Genomics of the genus Arcobacter.</title>
        <authorList>
            <person name="Perez-Cataluna A."/>
            <person name="Figueras M.J."/>
        </authorList>
    </citation>
    <scope>NUCLEOTIDE SEQUENCE [LARGE SCALE GENOMIC DNA]</scope>
    <source>
        <strain evidence="2 3">LMG 25534</strain>
    </source>
</reference>